<proteinExistence type="predicted"/>
<name>A0A840AFL0_9PROT</name>
<sequence>MNLIEAAQALDRLGFMPSKSGNLSLRTARGFIITPSGLPYEALTEGELVELDVTGAVIGGQRRPSSEWRLHQAIYTARPDAMAVVHTHSPRATALSCARRDIPPFHYMIALAGGDDIRCARYATFGTPELAETAIEALEGRRACLLANHGVVAIGQDIRAATTLAREVENLAGQYLDMLAARLEPALLTPAEMEAVRDQFEGYGQRLRLPLAPSPQAISRPG</sequence>
<dbReference type="PANTHER" id="PTHR22789">
    <property type="entry name" value="FUCULOSE PHOSPHATE ALDOLASE"/>
    <property type="match status" value="1"/>
</dbReference>
<dbReference type="GO" id="GO:0019323">
    <property type="term" value="P:pentose catabolic process"/>
    <property type="evidence" value="ECO:0007669"/>
    <property type="project" value="TreeGrafter"/>
</dbReference>
<evidence type="ECO:0000256" key="2">
    <source>
        <dbReference type="ARBA" id="ARBA00023239"/>
    </source>
</evidence>
<dbReference type="RefSeq" id="WP_311728186.1">
    <property type="nucleotide sequence ID" value="NZ_JACIDJ010000005.1"/>
</dbReference>
<accession>A0A840AFL0</accession>
<comment type="caution">
    <text evidence="4">The sequence shown here is derived from an EMBL/GenBank/DDBJ whole genome shotgun (WGS) entry which is preliminary data.</text>
</comment>
<dbReference type="InterPro" id="IPR050197">
    <property type="entry name" value="Aldolase_class_II_sugar_metab"/>
</dbReference>
<evidence type="ECO:0000256" key="1">
    <source>
        <dbReference type="ARBA" id="ARBA00022723"/>
    </source>
</evidence>
<keyword evidence="2 4" id="KW-0456">Lyase</keyword>
<evidence type="ECO:0000259" key="3">
    <source>
        <dbReference type="SMART" id="SM01007"/>
    </source>
</evidence>
<dbReference type="Gene3D" id="3.40.225.10">
    <property type="entry name" value="Class II aldolase/adducin N-terminal domain"/>
    <property type="match status" value="1"/>
</dbReference>
<dbReference type="Pfam" id="PF00596">
    <property type="entry name" value="Aldolase_II"/>
    <property type="match status" value="1"/>
</dbReference>
<gene>
    <name evidence="4" type="ORF">GGQ83_002758</name>
</gene>
<organism evidence="4 5">
    <name type="scientific">Roseococcus suduntuyensis</name>
    <dbReference type="NCBI Taxonomy" id="455361"/>
    <lineage>
        <taxon>Bacteria</taxon>
        <taxon>Pseudomonadati</taxon>
        <taxon>Pseudomonadota</taxon>
        <taxon>Alphaproteobacteria</taxon>
        <taxon>Acetobacterales</taxon>
        <taxon>Roseomonadaceae</taxon>
        <taxon>Roseococcus</taxon>
    </lineage>
</organism>
<dbReference type="SMART" id="SM01007">
    <property type="entry name" value="Aldolase_II"/>
    <property type="match status" value="1"/>
</dbReference>
<dbReference type="GO" id="GO:0005829">
    <property type="term" value="C:cytosol"/>
    <property type="evidence" value="ECO:0007669"/>
    <property type="project" value="TreeGrafter"/>
</dbReference>
<dbReference type="GO" id="GO:0008738">
    <property type="term" value="F:L-fuculose-phosphate aldolase activity"/>
    <property type="evidence" value="ECO:0007669"/>
    <property type="project" value="UniProtKB-EC"/>
</dbReference>
<evidence type="ECO:0000313" key="5">
    <source>
        <dbReference type="Proteomes" id="UP000553193"/>
    </source>
</evidence>
<dbReference type="SUPFAM" id="SSF53639">
    <property type="entry name" value="AraD/HMP-PK domain-like"/>
    <property type="match status" value="1"/>
</dbReference>
<dbReference type="EMBL" id="JACIDJ010000005">
    <property type="protein sequence ID" value="MBB3899306.1"/>
    <property type="molecule type" value="Genomic_DNA"/>
</dbReference>
<protein>
    <submittedName>
        <fullName evidence="4">L-fuculose-phosphate aldolase</fullName>
        <ecNumber evidence="4">4.1.2.17</ecNumber>
    </submittedName>
</protein>
<keyword evidence="5" id="KW-1185">Reference proteome</keyword>
<reference evidence="4 5" key="1">
    <citation type="submission" date="2020-08" db="EMBL/GenBank/DDBJ databases">
        <title>Genomic Encyclopedia of Type Strains, Phase IV (KMG-IV): sequencing the most valuable type-strain genomes for metagenomic binning, comparative biology and taxonomic classification.</title>
        <authorList>
            <person name="Goeker M."/>
        </authorList>
    </citation>
    <scope>NUCLEOTIDE SEQUENCE [LARGE SCALE GENOMIC DNA]</scope>
    <source>
        <strain evidence="4 5">DSM 19979</strain>
    </source>
</reference>
<dbReference type="InterPro" id="IPR001303">
    <property type="entry name" value="Aldolase_II/adducin_N"/>
</dbReference>
<dbReference type="AlphaFoldDB" id="A0A840AFL0"/>
<dbReference type="InterPro" id="IPR036409">
    <property type="entry name" value="Aldolase_II/adducin_N_sf"/>
</dbReference>
<dbReference type="EC" id="4.1.2.17" evidence="4"/>
<dbReference type="Proteomes" id="UP000553193">
    <property type="component" value="Unassembled WGS sequence"/>
</dbReference>
<dbReference type="PANTHER" id="PTHR22789:SF0">
    <property type="entry name" value="3-OXO-TETRONATE 4-PHOSPHATE DECARBOXYLASE-RELATED"/>
    <property type="match status" value="1"/>
</dbReference>
<evidence type="ECO:0000313" key="4">
    <source>
        <dbReference type="EMBL" id="MBB3899306.1"/>
    </source>
</evidence>
<keyword evidence="1" id="KW-0479">Metal-binding</keyword>
<feature type="domain" description="Class II aldolase/adducin N-terminal" evidence="3">
    <location>
        <begin position="1"/>
        <end position="176"/>
    </location>
</feature>
<dbReference type="GO" id="GO:0046872">
    <property type="term" value="F:metal ion binding"/>
    <property type="evidence" value="ECO:0007669"/>
    <property type="project" value="UniProtKB-KW"/>
</dbReference>